<gene>
    <name evidence="18" type="ORF">ET996_06650</name>
</gene>
<evidence type="ECO:0000256" key="5">
    <source>
        <dbReference type="ARBA" id="ARBA00022801"/>
    </source>
</evidence>
<keyword evidence="3 15" id="KW-0547">Nucleotide-binding</keyword>
<keyword evidence="11" id="KW-0413">Isomerase</keyword>
<evidence type="ECO:0000313" key="18">
    <source>
        <dbReference type="EMBL" id="TBT95193.1"/>
    </source>
</evidence>
<dbReference type="GO" id="GO:0004527">
    <property type="term" value="F:exonuclease activity"/>
    <property type="evidence" value="ECO:0007669"/>
    <property type="project" value="UniProtKB-KW"/>
</dbReference>
<dbReference type="InterPro" id="IPR000212">
    <property type="entry name" value="DNA_helicase_UvrD/REP"/>
</dbReference>
<keyword evidence="8 15" id="KW-0067">ATP-binding</keyword>
<evidence type="ECO:0000256" key="11">
    <source>
        <dbReference type="ARBA" id="ARBA00023235"/>
    </source>
</evidence>
<evidence type="ECO:0000256" key="1">
    <source>
        <dbReference type="ARBA" id="ARBA00009922"/>
    </source>
</evidence>
<dbReference type="SUPFAM" id="SSF52540">
    <property type="entry name" value="P-loop containing nucleoside triphosphate hydrolases"/>
    <property type="match status" value="1"/>
</dbReference>
<dbReference type="OrthoDB" id="5240387at2"/>
<dbReference type="EC" id="5.6.2.4" evidence="13"/>
<evidence type="ECO:0000256" key="7">
    <source>
        <dbReference type="ARBA" id="ARBA00022839"/>
    </source>
</evidence>
<dbReference type="PANTHER" id="PTHR11070">
    <property type="entry name" value="UVRD / RECB / PCRA DNA HELICASE FAMILY MEMBER"/>
    <property type="match status" value="1"/>
</dbReference>
<dbReference type="Pfam" id="PF12705">
    <property type="entry name" value="PDDEXK_1"/>
    <property type="match status" value="1"/>
</dbReference>
<evidence type="ECO:0000256" key="13">
    <source>
        <dbReference type="ARBA" id="ARBA00034808"/>
    </source>
</evidence>
<feature type="domain" description="UvrD-like helicase ATP-binding" evidence="16">
    <location>
        <begin position="4"/>
        <end position="288"/>
    </location>
</feature>
<protein>
    <recommendedName>
        <fullName evidence="13">DNA 3'-5' helicase</fullName>
        <ecNumber evidence="13">5.6.2.4</ecNumber>
    </recommendedName>
</protein>
<dbReference type="PROSITE" id="PS51217">
    <property type="entry name" value="UVRD_HELICASE_CTER"/>
    <property type="match status" value="1"/>
</dbReference>
<reference evidence="18 19" key="1">
    <citation type="submission" date="2019-01" db="EMBL/GenBank/DDBJ databases">
        <title>Lactibacter flavus gen. nov., sp. nov., a novel bacterium of the family Propionibacteriaceae isolated from raw milk and dairy products.</title>
        <authorList>
            <person name="Huptas C."/>
            <person name="Wenning M."/>
            <person name="Breitenwieser F."/>
            <person name="Doll E."/>
            <person name="Von Neubeck M."/>
            <person name="Busse H.-J."/>
            <person name="Scherer S."/>
        </authorList>
    </citation>
    <scope>NUCLEOTIDE SEQUENCE [LARGE SCALE GENOMIC DNA]</scope>
    <source>
        <strain evidence="18 19">DSM 22130</strain>
    </source>
</reference>
<proteinExistence type="inferred from homology"/>
<dbReference type="Pfam" id="PF13361">
    <property type="entry name" value="UvrD_C"/>
    <property type="match status" value="1"/>
</dbReference>
<dbReference type="GO" id="GO:0043138">
    <property type="term" value="F:3'-5' DNA helicase activity"/>
    <property type="evidence" value="ECO:0007669"/>
    <property type="project" value="UniProtKB-EC"/>
</dbReference>
<evidence type="ECO:0000256" key="8">
    <source>
        <dbReference type="ARBA" id="ARBA00022840"/>
    </source>
</evidence>
<sequence>MATWDPDETQQRVLAHERGRLLVLGAAGTGKTTLLVDLMARRHRSGRSPALALCLTRQAASDVRDRVTRASGRTSLQPQAMTLHAFCLSVLGRFSDLDAAPRLLTAPEQEFRIRELLAGGGPGLWPESLADAVGTRSFARQVRAALARARQLGLDPADLEGFGALAGDVGWARLGAFMDEYLDILDAEGALDYAELVHRVRILVGRPEIAAAIARDAGALYVDDYSELDPAQLALVAALAEGAEHVVAFADPDAAIYRFRGAHPRAVTEFGRLFGGEVLPLRFNHRCPVDLAEPAARVAARLGAPAVGPDLVEAYRGAVPVSGPGQAEARTFPDEDAQNRFIAGELRAEHLDRGTAWADMAVLVRSGRGQIPGIARALTDAGIPVEVAGDEIGLADSLAVRPLLLALEVAARDGGCDADEAVRLLTSGWGGLDAVSIRVLGRVLRAAASASGRATSGRTSGDLIAQVLSGGDLPDTSDPGASEVLAQVGQRRDALAQARAAIDAGRRPDEVLWLLWGATPWAEHLRSTALSGSDAAPRANRDLDAVIALFDLARESSAPTGAAGVRAFLAEVAAQQIPADFERESAVRGRGVRVLTAHRAKGRQWPVVVVAGVQEGIWPDVRRRGSLFDPQRLTNSGLADGVATRDLVAGERRLFLLALTRASRRLLVTAVSGVEGEANQPSRFVDELGLTVRHVLAPPPRLHTLRALVASLRATAMDAEVSPELRQAATVRLARLASEVDGHGRPLAPDADPERWWGVRTVTGVTAPRRPERLVLTPSQLQAVLACPRQYFLSREVKADPPRSSSALLGSVIHALAEHALSEGLTADNALDYLDRVWDDIPFPAPWFSQSERAAAEAAVMRFMGWQAAHDHADVLGVEVPFEADVEVDGATVTLMGSVDRLERDSSGKLRIIDFKSARALPTQAEAAASEQLGVYQLAADAGAFDALAPSTGSAGAQLVFLRHGEDDAPKVLSQDALGARPHLSDDPEELAYPTWVHHRIAQARQVLVSGRFDATPGGACRWCSFASSCPATSGQVIT</sequence>
<dbReference type="InterPro" id="IPR027417">
    <property type="entry name" value="P-loop_NTPase"/>
</dbReference>
<keyword evidence="19" id="KW-1185">Reference proteome</keyword>
<dbReference type="Gene3D" id="3.90.320.10">
    <property type="match status" value="1"/>
</dbReference>
<evidence type="ECO:0000256" key="12">
    <source>
        <dbReference type="ARBA" id="ARBA00034617"/>
    </source>
</evidence>
<evidence type="ECO:0000256" key="4">
    <source>
        <dbReference type="ARBA" id="ARBA00022763"/>
    </source>
</evidence>
<keyword evidence="5 15" id="KW-0378">Hydrolase</keyword>
<organism evidence="18 19">
    <name type="scientific">Propioniciclava tarda</name>
    <dbReference type="NCBI Taxonomy" id="433330"/>
    <lineage>
        <taxon>Bacteria</taxon>
        <taxon>Bacillati</taxon>
        <taxon>Actinomycetota</taxon>
        <taxon>Actinomycetes</taxon>
        <taxon>Propionibacteriales</taxon>
        <taxon>Propionibacteriaceae</taxon>
        <taxon>Propioniciclava</taxon>
    </lineage>
</organism>
<evidence type="ECO:0000259" key="17">
    <source>
        <dbReference type="PROSITE" id="PS51217"/>
    </source>
</evidence>
<keyword evidence="4" id="KW-0227">DNA damage</keyword>
<comment type="catalytic activity">
    <reaction evidence="12">
        <text>Couples ATP hydrolysis with the unwinding of duplex DNA by translocating in the 3'-5' direction.</text>
        <dbReference type="EC" id="5.6.2.4"/>
    </reaction>
</comment>
<evidence type="ECO:0000256" key="15">
    <source>
        <dbReference type="PROSITE-ProRule" id="PRU00560"/>
    </source>
</evidence>
<dbReference type="PROSITE" id="PS51198">
    <property type="entry name" value="UVRD_HELICASE_ATP_BIND"/>
    <property type="match status" value="1"/>
</dbReference>
<dbReference type="GO" id="GO:0003677">
    <property type="term" value="F:DNA binding"/>
    <property type="evidence" value="ECO:0007669"/>
    <property type="project" value="UniProtKB-KW"/>
</dbReference>
<dbReference type="GO" id="GO:0033202">
    <property type="term" value="C:DNA helicase complex"/>
    <property type="evidence" value="ECO:0007669"/>
    <property type="project" value="TreeGrafter"/>
</dbReference>
<dbReference type="InterPro" id="IPR038726">
    <property type="entry name" value="PDDEXK_AddAB-type"/>
</dbReference>
<dbReference type="InterPro" id="IPR014017">
    <property type="entry name" value="DNA_helicase_UvrD-like_C"/>
</dbReference>
<comment type="catalytic activity">
    <reaction evidence="14">
        <text>ATP + H2O = ADP + phosphate + H(+)</text>
        <dbReference type="Rhea" id="RHEA:13065"/>
        <dbReference type="ChEBI" id="CHEBI:15377"/>
        <dbReference type="ChEBI" id="CHEBI:15378"/>
        <dbReference type="ChEBI" id="CHEBI:30616"/>
        <dbReference type="ChEBI" id="CHEBI:43474"/>
        <dbReference type="ChEBI" id="CHEBI:456216"/>
        <dbReference type="EC" id="5.6.2.4"/>
    </reaction>
</comment>
<dbReference type="Proteomes" id="UP000291933">
    <property type="component" value="Unassembled WGS sequence"/>
</dbReference>
<name>A0A4Q9KL36_PROTD</name>
<evidence type="ECO:0000313" key="19">
    <source>
        <dbReference type="Proteomes" id="UP000291933"/>
    </source>
</evidence>
<dbReference type="PANTHER" id="PTHR11070:SF59">
    <property type="entry name" value="DNA 3'-5' HELICASE"/>
    <property type="match status" value="1"/>
</dbReference>
<comment type="caution">
    <text evidence="18">The sequence shown here is derived from an EMBL/GenBank/DDBJ whole genome shotgun (WGS) entry which is preliminary data.</text>
</comment>
<evidence type="ECO:0000259" key="16">
    <source>
        <dbReference type="PROSITE" id="PS51198"/>
    </source>
</evidence>
<keyword evidence="6 15" id="KW-0347">Helicase</keyword>
<dbReference type="GO" id="GO:0000725">
    <property type="term" value="P:recombinational repair"/>
    <property type="evidence" value="ECO:0007669"/>
    <property type="project" value="TreeGrafter"/>
</dbReference>
<dbReference type="InterPro" id="IPR013986">
    <property type="entry name" value="DExx_box_DNA_helicase_dom_sf"/>
</dbReference>
<evidence type="ECO:0000256" key="6">
    <source>
        <dbReference type="ARBA" id="ARBA00022806"/>
    </source>
</evidence>
<keyword evidence="7" id="KW-0269">Exonuclease</keyword>
<evidence type="ECO:0000256" key="9">
    <source>
        <dbReference type="ARBA" id="ARBA00023125"/>
    </source>
</evidence>
<dbReference type="RefSeq" id="WP_131171780.1">
    <property type="nucleotide sequence ID" value="NZ_FXTL01000005.1"/>
</dbReference>
<comment type="similarity">
    <text evidence="1">Belongs to the helicase family. UvrD subfamily.</text>
</comment>
<evidence type="ECO:0000256" key="3">
    <source>
        <dbReference type="ARBA" id="ARBA00022741"/>
    </source>
</evidence>
<evidence type="ECO:0000256" key="14">
    <source>
        <dbReference type="ARBA" id="ARBA00048988"/>
    </source>
</evidence>
<dbReference type="Pfam" id="PF00580">
    <property type="entry name" value="UvrD-helicase"/>
    <property type="match status" value="1"/>
</dbReference>
<dbReference type="InterPro" id="IPR014016">
    <property type="entry name" value="UvrD-like_ATP-bd"/>
</dbReference>
<feature type="binding site" evidence="15">
    <location>
        <begin position="25"/>
        <end position="32"/>
    </location>
    <ligand>
        <name>ATP</name>
        <dbReference type="ChEBI" id="CHEBI:30616"/>
    </ligand>
</feature>
<accession>A0A4Q9KL36</accession>
<dbReference type="InterPro" id="IPR011604">
    <property type="entry name" value="PDDEXK-like_dom_sf"/>
</dbReference>
<dbReference type="GO" id="GO:0005829">
    <property type="term" value="C:cytosol"/>
    <property type="evidence" value="ECO:0007669"/>
    <property type="project" value="TreeGrafter"/>
</dbReference>
<evidence type="ECO:0000256" key="2">
    <source>
        <dbReference type="ARBA" id="ARBA00022722"/>
    </source>
</evidence>
<feature type="domain" description="UvrD-like helicase C-terminal" evidence="17">
    <location>
        <begin position="293"/>
        <end position="602"/>
    </location>
</feature>
<keyword evidence="9" id="KW-0238">DNA-binding</keyword>
<dbReference type="GO" id="GO:0005524">
    <property type="term" value="F:ATP binding"/>
    <property type="evidence" value="ECO:0007669"/>
    <property type="project" value="UniProtKB-UniRule"/>
</dbReference>
<keyword evidence="2" id="KW-0540">Nuclease</keyword>
<dbReference type="Gene3D" id="3.40.50.300">
    <property type="entry name" value="P-loop containing nucleotide triphosphate hydrolases"/>
    <property type="match status" value="3"/>
</dbReference>
<dbReference type="EMBL" id="SDMR01000006">
    <property type="protein sequence ID" value="TBT95193.1"/>
    <property type="molecule type" value="Genomic_DNA"/>
</dbReference>
<dbReference type="Gene3D" id="1.10.10.160">
    <property type="match status" value="1"/>
</dbReference>
<evidence type="ECO:0000256" key="10">
    <source>
        <dbReference type="ARBA" id="ARBA00023204"/>
    </source>
</evidence>
<dbReference type="AlphaFoldDB" id="A0A4Q9KL36"/>
<keyword evidence="10" id="KW-0234">DNA repair</keyword>